<evidence type="ECO:0008006" key="4">
    <source>
        <dbReference type="Google" id="ProtNLM"/>
    </source>
</evidence>
<organism evidence="2 3">
    <name type="scientific">Sphingobacterium alimentarium</name>
    <dbReference type="NCBI Taxonomy" id="797292"/>
    <lineage>
        <taxon>Bacteria</taxon>
        <taxon>Pseudomonadati</taxon>
        <taxon>Bacteroidota</taxon>
        <taxon>Sphingobacteriia</taxon>
        <taxon>Sphingobacteriales</taxon>
        <taxon>Sphingobacteriaceae</taxon>
        <taxon>Sphingobacterium</taxon>
    </lineage>
</organism>
<name>A0A4R3VY17_9SPHI</name>
<dbReference type="Gene3D" id="3.30.70.360">
    <property type="match status" value="1"/>
</dbReference>
<sequence length="182" mass="19461">MLKKLVVLALTVTLSVQVKAQFANHGPQVFAAAIQGNHFLKDPKTVMDYIFTVVRGVPARLVGFQLKSGEMIVNSALEAEEKIPGGAKAVLESQKLNSYDIKAVVGLHVSPKYEVANVAIRAGKFMASSDEIFITVKGKGGHGAQPHLNIDPVVISSQLVISLQQIVSRLANPAIPSVLRSL</sequence>
<dbReference type="RefSeq" id="WP_132777466.1">
    <property type="nucleotide sequence ID" value="NZ_SMBZ01000016.1"/>
</dbReference>
<dbReference type="PANTHER" id="PTHR11014:SF63">
    <property type="entry name" value="METALLOPEPTIDASE, PUTATIVE (AFU_ORTHOLOGUE AFUA_6G09600)-RELATED"/>
    <property type="match status" value="1"/>
</dbReference>
<feature type="signal peptide" evidence="1">
    <location>
        <begin position="1"/>
        <end position="20"/>
    </location>
</feature>
<keyword evidence="1" id="KW-0732">Signal</keyword>
<keyword evidence="3" id="KW-1185">Reference proteome</keyword>
<dbReference type="AlphaFoldDB" id="A0A4R3VY17"/>
<dbReference type="OrthoDB" id="9776731at2"/>
<evidence type="ECO:0000313" key="3">
    <source>
        <dbReference type="Proteomes" id="UP000295197"/>
    </source>
</evidence>
<protein>
    <recommendedName>
        <fullName evidence="4">Amidohydrolase</fullName>
    </recommendedName>
</protein>
<dbReference type="SUPFAM" id="SSF53187">
    <property type="entry name" value="Zn-dependent exopeptidases"/>
    <property type="match status" value="1"/>
</dbReference>
<evidence type="ECO:0000256" key="1">
    <source>
        <dbReference type="SAM" id="SignalP"/>
    </source>
</evidence>
<evidence type="ECO:0000313" key="2">
    <source>
        <dbReference type="EMBL" id="TCV14105.1"/>
    </source>
</evidence>
<dbReference type="Gene3D" id="3.40.630.10">
    <property type="entry name" value="Zn peptidases"/>
    <property type="match status" value="1"/>
</dbReference>
<accession>A0A4R3VY17</accession>
<comment type="caution">
    <text evidence="2">The sequence shown here is derived from an EMBL/GenBank/DDBJ whole genome shotgun (WGS) entry which is preliminary data.</text>
</comment>
<gene>
    <name evidence="2" type="ORF">EDC17_10168</name>
</gene>
<dbReference type="EMBL" id="SMBZ01000016">
    <property type="protein sequence ID" value="TCV14105.1"/>
    <property type="molecule type" value="Genomic_DNA"/>
</dbReference>
<dbReference type="SUPFAM" id="SSF55031">
    <property type="entry name" value="Bacterial exopeptidase dimerisation domain"/>
    <property type="match status" value="1"/>
</dbReference>
<feature type="chain" id="PRO_5020860904" description="Amidohydrolase" evidence="1">
    <location>
        <begin position="21"/>
        <end position="182"/>
    </location>
</feature>
<dbReference type="PANTHER" id="PTHR11014">
    <property type="entry name" value="PEPTIDASE M20 FAMILY MEMBER"/>
    <property type="match status" value="1"/>
</dbReference>
<dbReference type="Proteomes" id="UP000295197">
    <property type="component" value="Unassembled WGS sequence"/>
</dbReference>
<dbReference type="InterPro" id="IPR036264">
    <property type="entry name" value="Bact_exopeptidase_dim_dom"/>
</dbReference>
<reference evidence="2 3" key="1">
    <citation type="submission" date="2019-03" db="EMBL/GenBank/DDBJ databases">
        <title>Genomic Encyclopedia of Type Strains, Phase IV (KMG-IV): sequencing the most valuable type-strain genomes for metagenomic binning, comparative biology and taxonomic classification.</title>
        <authorList>
            <person name="Goeker M."/>
        </authorList>
    </citation>
    <scope>NUCLEOTIDE SEQUENCE [LARGE SCALE GENOMIC DNA]</scope>
    <source>
        <strain evidence="2 3">DSM 22362</strain>
    </source>
</reference>
<dbReference type="GO" id="GO:0016787">
    <property type="term" value="F:hydrolase activity"/>
    <property type="evidence" value="ECO:0007669"/>
    <property type="project" value="InterPro"/>
</dbReference>
<proteinExistence type="predicted"/>
<dbReference type="InterPro" id="IPR017439">
    <property type="entry name" value="Amidohydrolase"/>
</dbReference>